<dbReference type="PANTHER" id="PTHR34308:SF1">
    <property type="entry name" value="COBALAMIN BIOSYNTHESIS PROTEIN CBIB"/>
    <property type="match status" value="1"/>
</dbReference>
<dbReference type="InterPro" id="IPR004485">
    <property type="entry name" value="Cobalamin_biosynth_CobD/CbiB"/>
</dbReference>
<dbReference type="GO" id="GO:0009236">
    <property type="term" value="P:cobalamin biosynthetic process"/>
    <property type="evidence" value="ECO:0007669"/>
    <property type="project" value="UniProtKB-UniRule"/>
</dbReference>
<dbReference type="EMBL" id="WLVL01000040">
    <property type="protein sequence ID" value="MTB72823.1"/>
    <property type="molecule type" value="Genomic_DNA"/>
</dbReference>
<dbReference type="GO" id="GO:0048472">
    <property type="term" value="F:threonine-phosphate decarboxylase activity"/>
    <property type="evidence" value="ECO:0007669"/>
    <property type="project" value="InterPro"/>
</dbReference>
<keyword evidence="4 9" id="KW-1003">Cell membrane</keyword>
<comment type="function">
    <text evidence="9">Converts cobyric acid to cobinamide by the addition of aminopropanol on the F carboxylic group.</text>
</comment>
<protein>
    <recommendedName>
        <fullName evidence="9">Cobalamin biosynthesis protein CobD</fullName>
    </recommendedName>
</protein>
<comment type="caution">
    <text evidence="11">The sequence shown here is derived from an EMBL/GenBank/DDBJ whole genome shotgun (WGS) entry which is preliminary data.</text>
</comment>
<name>A0A6I3IJJ8_9MICO</name>
<dbReference type="GO" id="GO:0005886">
    <property type="term" value="C:plasma membrane"/>
    <property type="evidence" value="ECO:0007669"/>
    <property type="project" value="UniProtKB-SubCell"/>
</dbReference>
<keyword evidence="6 9" id="KW-0812">Transmembrane</keyword>
<evidence type="ECO:0000313" key="12">
    <source>
        <dbReference type="Proteomes" id="UP000431092"/>
    </source>
</evidence>
<feature type="region of interest" description="Disordered" evidence="10">
    <location>
        <begin position="320"/>
        <end position="360"/>
    </location>
</feature>
<gene>
    <name evidence="9" type="primary">cobD</name>
    <name evidence="11" type="ORF">GGG17_12785</name>
</gene>
<keyword evidence="5 9" id="KW-0169">Cobalamin biosynthesis</keyword>
<evidence type="ECO:0000313" key="11">
    <source>
        <dbReference type="EMBL" id="MTB72823.1"/>
    </source>
</evidence>
<evidence type="ECO:0000256" key="6">
    <source>
        <dbReference type="ARBA" id="ARBA00022692"/>
    </source>
</evidence>
<dbReference type="NCBIfam" id="NF002276">
    <property type="entry name" value="PRK01209.1-4"/>
    <property type="match status" value="1"/>
</dbReference>
<reference evidence="11 12" key="1">
    <citation type="submission" date="2019-11" db="EMBL/GenBank/DDBJ databases">
        <title>Whole genome sequencing identifies a novel species of the genus Arsenicicoccus isolated from human blood.</title>
        <authorList>
            <person name="Jeong J.H."/>
            <person name="Kweon O.J."/>
            <person name="Kim H.R."/>
            <person name="Kim T.-H."/>
            <person name="Ha S.-M."/>
            <person name="Lee M.-K."/>
        </authorList>
    </citation>
    <scope>NUCLEOTIDE SEQUENCE [LARGE SCALE GENOMIC DNA]</scope>
    <source>
        <strain evidence="11 12">MKL-02</strain>
    </source>
</reference>
<dbReference type="Proteomes" id="UP000431092">
    <property type="component" value="Unassembled WGS sequence"/>
</dbReference>
<evidence type="ECO:0000256" key="3">
    <source>
        <dbReference type="ARBA" id="ARBA00006263"/>
    </source>
</evidence>
<evidence type="ECO:0000256" key="10">
    <source>
        <dbReference type="SAM" id="MobiDB-lite"/>
    </source>
</evidence>
<dbReference type="UniPathway" id="UPA00148"/>
<comment type="subcellular location">
    <subcellularLocation>
        <location evidence="1 9">Cell membrane</location>
        <topology evidence="1 9">Multi-pass membrane protein</topology>
    </subcellularLocation>
</comment>
<comment type="pathway">
    <text evidence="2 9">Cofactor biosynthesis; adenosylcobalamin biosynthesis.</text>
</comment>
<comment type="similarity">
    <text evidence="3 9">Belongs to the CobD/CbiB family.</text>
</comment>
<proteinExistence type="inferred from homology"/>
<evidence type="ECO:0000256" key="7">
    <source>
        <dbReference type="ARBA" id="ARBA00022989"/>
    </source>
</evidence>
<organism evidence="11 12">
    <name type="scientific">Arsenicicoccus cauae</name>
    <dbReference type="NCBI Taxonomy" id="2663847"/>
    <lineage>
        <taxon>Bacteria</taxon>
        <taxon>Bacillati</taxon>
        <taxon>Actinomycetota</taxon>
        <taxon>Actinomycetes</taxon>
        <taxon>Micrococcales</taxon>
        <taxon>Intrasporangiaceae</taxon>
        <taxon>Arsenicicoccus</taxon>
    </lineage>
</organism>
<accession>A0A6I3IJJ8</accession>
<sequence length="360" mass="37116">MERVGPRAGGLVLGYAADLVLADPRRAHPVAAFGGAAARLERLTYREARSAGTLHVALLVGAVTGAGGLVERGLRDRPLARTAATAVATWVVLGGTSLAREGDAMARLLDADDLPGARDRLSHLCSRDPDGLAADELARAATESLAENTSDAVVAPLLWGGLLGVPGLLGYRAINTLDAMIGYRNRRYREFGWAAARLDDLVNLAPARACAALTVALAPRHGGDRAEALRAWREDAPHHPSPNAGPVEATFAGALDVRLGGANRYDDEVEDRGTLGRGRAVVTADLARAVRLSRTIGAAALAVAAIVGAVADGIRPARGPVGPAHRLAERGDGTTTTTATTTTTTMTTTTTTTTTTGGQA</sequence>
<feature type="compositionally biased region" description="Low complexity" evidence="10">
    <location>
        <begin position="334"/>
        <end position="360"/>
    </location>
</feature>
<keyword evidence="12" id="KW-1185">Reference proteome</keyword>
<keyword evidence="8 9" id="KW-0472">Membrane</keyword>
<evidence type="ECO:0000256" key="5">
    <source>
        <dbReference type="ARBA" id="ARBA00022573"/>
    </source>
</evidence>
<dbReference type="GO" id="GO:0015420">
    <property type="term" value="F:ABC-type vitamin B12 transporter activity"/>
    <property type="evidence" value="ECO:0007669"/>
    <property type="project" value="UniProtKB-UniRule"/>
</dbReference>
<dbReference type="Pfam" id="PF03186">
    <property type="entry name" value="CobD_Cbib"/>
    <property type="match status" value="1"/>
</dbReference>
<evidence type="ECO:0000256" key="9">
    <source>
        <dbReference type="HAMAP-Rule" id="MF_00024"/>
    </source>
</evidence>
<evidence type="ECO:0000256" key="2">
    <source>
        <dbReference type="ARBA" id="ARBA00004953"/>
    </source>
</evidence>
<evidence type="ECO:0000256" key="1">
    <source>
        <dbReference type="ARBA" id="ARBA00004651"/>
    </source>
</evidence>
<dbReference type="AlphaFoldDB" id="A0A6I3IJJ8"/>
<evidence type="ECO:0000256" key="4">
    <source>
        <dbReference type="ARBA" id="ARBA00022475"/>
    </source>
</evidence>
<dbReference type="PANTHER" id="PTHR34308">
    <property type="entry name" value="COBALAMIN BIOSYNTHESIS PROTEIN CBIB"/>
    <property type="match status" value="1"/>
</dbReference>
<evidence type="ECO:0000256" key="8">
    <source>
        <dbReference type="ARBA" id="ARBA00023136"/>
    </source>
</evidence>
<dbReference type="HAMAP" id="MF_00024">
    <property type="entry name" value="CobD_CbiB"/>
    <property type="match status" value="1"/>
</dbReference>
<keyword evidence="7 9" id="KW-1133">Transmembrane helix</keyword>